<accession>A0ABP5MQ98</accession>
<dbReference type="Proteomes" id="UP001501599">
    <property type="component" value="Unassembled WGS sequence"/>
</dbReference>
<comment type="caution">
    <text evidence="2">The sequence shown here is derived from an EMBL/GenBank/DDBJ whole genome shotgun (WGS) entry which is preliminary data.</text>
</comment>
<dbReference type="Gene3D" id="3.40.50.1820">
    <property type="entry name" value="alpha/beta hydrolase"/>
    <property type="match status" value="1"/>
</dbReference>
<evidence type="ECO:0000313" key="3">
    <source>
        <dbReference type="Proteomes" id="UP001501599"/>
    </source>
</evidence>
<dbReference type="Pfam" id="PF12146">
    <property type="entry name" value="Hydrolase_4"/>
    <property type="match status" value="1"/>
</dbReference>
<organism evidence="2 3">
    <name type="scientific">Agrococcus versicolor</name>
    <dbReference type="NCBI Taxonomy" id="501482"/>
    <lineage>
        <taxon>Bacteria</taxon>
        <taxon>Bacillati</taxon>
        <taxon>Actinomycetota</taxon>
        <taxon>Actinomycetes</taxon>
        <taxon>Micrococcales</taxon>
        <taxon>Microbacteriaceae</taxon>
        <taxon>Agrococcus</taxon>
    </lineage>
</organism>
<evidence type="ECO:0000313" key="2">
    <source>
        <dbReference type="EMBL" id="GAA2175428.1"/>
    </source>
</evidence>
<dbReference type="InterPro" id="IPR022742">
    <property type="entry name" value="Hydrolase_4"/>
</dbReference>
<gene>
    <name evidence="2" type="ORF">GCM10009846_25290</name>
</gene>
<keyword evidence="3" id="KW-1185">Reference proteome</keyword>
<proteinExistence type="predicted"/>
<dbReference type="InterPro" id="IPR051044">
    <property type="entry name" value="MAG_DAG_Lipase"/>
</dbReference>
<sequence>MPKFAVIRQDHTFVDLQGVTIHWYTWMPGKPKAIVLIVHGVGEHALRYEHVAQHLVNAGYGVAALDQRGHGATGLEQWAGDASRLGRLGAGGGAAVVGDVVSLVKRLRGEHPDLPLAVIGHSWGSLTMQRFLNRHAPLIDAAVLTGTAYRLPGWMAAGDLNARHKHLGDTGFEWLSRDPAVQEAFAADPLTFPADVIRLFGPLETARLLGVPARSLGIDIPLLVAVGSDDTLGGEASARRLVRAYEERSGLTDVSLRVYPGARHEIFNEITKSKVLEDVTSWLDAHLVPERRGLLGRSSTPAP</sequence>
<feature type="domain" description="Serine aminopeptidase S33" evidence="1">
    <location>
        <begin position="30"/>
        <end position="269"/>
    </location>
</feature>
<dbReference type="EMBL" id="BAAAQT010000008">
    <property type="protein sequence ID" value="GAA2175428.1"/>
    <property type="molecule type" value="Genomic_DNA"/>
</dbReference>
<protein>
    <submittedName>
        <fullName evidence="2">Monoacylglycerol lipase</fullName>
    </submittedName>
</protein>
<evidence type="ECO:0000259" key="1">
    <source>
        <dbReference type="Pfam" id="PF12146"/>
    </source>
</evidence>
<reference evidence="3" key="1">
    <citation type="journal article" date="2019" name="Int. J. Syst. Evol. Microbiol.">
        <title>The Global Catalogue of Microorganisms (GCM) 10K type strain sequencing project: providing services to taxonomists for standard genome sequencing and annotation.</title>
        <authorList>
            <consortium name="The Broad Institute Genomics Platform"/>
            <consortium name="The Broad Institute Genome Sequencing Center for Infectious Disease"/>
            <person name="Wu L."/>
            <person name="Ma J."/>
        </authorList>
    </citation>
    <scope>NUCLEOTIDE SEQUENCE [LARGE SCALE GENOMIC DNA]</scope>
    <source>
        <strain evidence="3">JCM 16026</strain>
    </source>
</reference>
<dbReference type="RefSeq" id="WP_344344208.1">
    <property type="nucleotide sequence ID" value="NZ_BAAAQT010000008.1"/>
</dbReference>
<dbReference type="SUPFAM" id="SSF53474">
    <property type="entry name" value="alpha/beta-Hydrolases"/>
    <property type="match status" value="1"/>
</dbReference>
<dbReference type="InterPro" id="IPR029058">
    <property type="entry name" value="AB_hydrolase_fold"/>
</dbReference>
<dbReference type="PANTHER" id="PTHR11614">
    <property type="entry name" value="PHOSPHOLIPASE-RELATED"/>
    <property type="match status" value="1"/>
</dbReference>
<name>A0ABP5MQ98_9MICO</name>